<dbReference type="AlphaFoldDB" id="A0A8X7NYC6"/>
<feature type="compositionally biased region" description="Basic and acidic residues" evidence="1">
    <location>
        <begin position="119"/>
        <end position="134"/>
    </location>
</feature>
<dbReference type="EMBL" id="JAAMPC010000525">
    <property type="protein sequence ID" value="KAG2242344.1"/>
    <property type="molecule type" value="Genomic_DNA"/>
</dbReference>
<feature type="region of interest" description="Disordered" evidence="1">
    <location>
        <begin position="1"/>
        <end position="39"/>
    </location>
</feature>
<feature type="compositionally biased region" description="Low complexity" evidence="1">
    <location>
        <begin position="99"/>
        <end position="116"/>
    </location>
</feature>
<sequence>MMEGTQNGMTRTSGTLGRQMEQGSTSRRPSSNVNDSRDIPIEEECNVCGAEAHHTQACTRIRSQPNLSAYLICSSCETRGHFVANCPMTNVIRTVPISVVPPTSPARSTSSATGGSNHRNLDLSRSPDDVARGG</sequence>
<feature type="region of interest" description="Disordered" evidence="1">
    <location>
        <begin position="99"/>
        <end position="134"/>
    </location>
</feature>
<comment type="caution">
    <text evidence="2">The sequence shown here is derived from an EMBL/GenBank/DDBJ whole genome shotgun (WGS) entry which is preliminary data.</text>
</comment>
<reference evidence="2 3" key="1">
    <citation type="submission" date="2020-02" db="EMBL/GenBank/DDBJ databases">
        <authorList>
            <person name="Ma Q."/>
            <person name="Huang Y."/>
            <person name="Song X."/>
            <person name="Pei D."/>
        </authorList>
    </citation>
    <scope>NUCLEOTIDE SEQUENCE [LARGE SCALE GENOMIC DNA]</scope>
    <source>
        <strain evidence="2">Sxm20200214</strain>
        <tissue evidence="2">Leaf</tissue>
    </source>
</reference>
<accession>A0A8X7NYC6</accession>
<protein>
    <recommendedName>
        <fullName evidence="4">CCHC-type domain-containing protein</fullName>
    </recommendedName>
</protein>
<dbReference type="GO" id="GO:0008270">
    <property type="term" value="F:zinc ion binding"/>
    <property type="evidence" value="ECO:0007669"/>
    <property type="project" value="InterPro"/>
</dbReference>
<organism evidence="2 3">
    <name type="scientific">Brassica carinata</name>
    <name type="common">Ethiopian mustard</name>
    <name type="synonym">Abyssinian cabbage</name>
    <dbReference type="NCBI Taxonomy" id="52824"/>
    <lineage>
        <taxon>Eukaryota</taxon>
        <taxon>Viridiplantae</taxon>
        <taxon>Streptophyta</taxon>
        <taxon>Embryophyta</taxon>
        <taxon>Tracheophyta</taxon>
        <taxon>Spermatophyta</taxon>
        <taxon>Magnoliopsida</taxon>
        <taxon>eudicotyledons</taxon>
        <taxon>Gunneridae</taxon>
        <taxon>Pentapetalae</taxon>
        <taxon>rosids</taxon>
        <taxon>malvids</taxon>
        <taxon>Brassicales</taxon>
        <taxon>Brassicaceae</taxon>
        <taxon>Brassiceae</taxon>
        <taxon>Brassica</taxon>
    </lineage>
</organism>
<keyword evidence="3" id="KW-1185">Reference proteome</keyword>
<dbReference type="SUPFAM" id="SSF57756">
    <property type="entry name" value="Retrovirus zinc finger-like domains"/>
    <property type="match status" value="1"/>
</dbReference>
<dbReference type="Gene3D" id="4.10.60.10">
    <property type="entry name" value="Zinc finger, CCHC-type"/>
    <property type="match status" value="1"/>
</dbReference>
<name>A0A8X7NYC6_BRACI</name>
<dbReference type="InterPro" id="IPR036875">
    <property type="entry name" value="Znf_CCHC_sf"/>
</dbReference>
<evidence type="ECO:0000256" key="1">
    <source>
        <dbReference type="SAM" id="MobiDB-lite"/>
    </source>
</evidence>
<feature type="compositionally biased region" description="Polar residues" evidence="1">
    <location>
        <begin position="1"/>
        <end position="34"/>
    </location>
</feature>
<dbReference type="GO" id="GO:0003676">
    <property type="term" value="F:nucleic acid binding"/>
    <property type="evidence" value="ECO:0007669"/>
    <property type="project" value="InterPro"/>
</dbReference>
<proteinExistence type="predicted"/>
<evidence type="ECO:0000313" key="2">
    <source>
        <dbReference type="EMBL" id="KAG2242344.1"/>
    </source>
</evidence>
<evidence type="ECO:0000313" key="3">
    <source>
        <dbReference type="Proteomes" id="UP000886595"/>
    </source>
</evidence>
<evidence type="ECO:0008006" key="4">
    <source>
        <dbReference type="Google" id="ProtNLM"/>
    </source>
</evidence>
<gene>
    <name evidence="2" type="ORF">Bca52824_095812</name>
</gene>
<dbReference type="Proteomes" id="UP000886595">
    <property type="component" value="Unassembled WGS sequence"/>
</dbReference>